<evidence type="ECO:0000256" key="2">
    <source>
        <dbReference type="SAM" id="MobiDB-lite"/>
    </source>
</evidence>
<dbReference type="SUPFAM" id="SSF54928">
    <property type="entry name" value="RNA-binding domain, RBD"/>
    <property type="match status" value="1"/>
</dbReference>
<keyword evidence="1" id="KW-0694">RNA-binding</keyword>
<feature type="domain" description="RRM" evidence="3">
    <location>
        <begin position="3"/>
        <end position="81"/>
    </location>
</feature>
<dbReference type="GO" id="GO:0003723">
    <property type="term" value="F:RNA binding"/>
    <property type="evidence" value="ECO:0007669"/>
    <property type="project" value="UniProtKB-KW"/>
</dbReference>
<keyword evidence="5" id="KW-1185">Reference proteome</keyword>
<dbReference type="CDD" id="cd21608">
    <property type="entry name" value="RRM2_NsCP33_like"/>
    <property type="match status" value="1"/>
</dbReference>
<accession>A0A060NQ98</accession>
<dbReference type="AlphaFoldDB" id="A0A060NQ98"/>
<dbReference type="PROSITE" id="PS50102">
    <property type="entry name" value="RRM"/>
    <property type="match status" value="1"/>
</dbReference>
<evidence type="ECO:0000259" key="3">
    <source>
        <dbReference type="PROSITE" id="PS50102"/>
    </source>
</evidence>
<protein>
    <submittedName>
        <fullName evidence="4">RNA-binding protein with RRM domain</fullName>
    </submittedName>
</protein>
<dbReference type="Proteomes" id="UP000067461">
    <property type="component" value="Chromosome"/>
</dbReference>
<dbReference type="Pfam" id="PF00076">
    <property type="entry name" value="RRM_1"/>
    <property type="match status" value="1"/>
</dbReference>
<dbReference type="SMART" id="SM00360">
    <property type="entry name" value="RRM"/>
    <property type="match status" value="1"/>
</dbReference>
<dbReference type="InterPro" id="IPR012677">
    <property type="entry name" value="Nucleotide-bd_a/b_plait_sf"/>
</dbReference>
<gene>
    <name evidence="4" type="ORF">SRAA_1849</name>
</gene>
<sequence>MGNKLYVGNLPYTVRDEDLQKAFGEFGQVSSAKVMMERDTGRSKGFGFVEMGSDSDAQSAIEGMNGQSLGGRSLVVNEARPMESRPPRSGGGGFGGGGGGGGYGGGGGGGGRREGGGEGQFRSPYGGGGGGGGGGRREGGGGGRGY</sequence>
<dbReference type="STRING" id="1458425.SRAA_1849"/>
<evidence type="ECO:0000313" key="4">
    <source>
        <dbReference type="EMBL" id="BAO81703.1"/>
    </source>
</evidence>
<dbReference type="RefSeq" id="WP_045532310.1">
    <property type="nucleotide sequence ID" value="NZ_AP014568.1"/>
</dbReference>
<dbReference type="OrthoDB" id="9798855at2"/>
<organism evidence="4 5">
    <name type="scientific">Serpentinimonas raichei</name>
    <dbReference type="NCBI Taxonomy" id="1458425"/>
    <lineage>
        <taxon>Bacteria</taxon>
        <taxon>Pseudomonadati</taxon>
        <taxon>Pseudomonadota</taxon>
        <taxon>Betaproteobacteria</taxon>
        <taxon>Burkholderiales</taxon>
        <taxon>Comamonadaceae</taxon>
        <taxon>Serpentinimonas</taxon>
    </lineage>
</organism>
<proteinExistence type="predicted"/>
<dbReference type="InterPro" id="IPR035979">
    <property type="entry name" value="RBD_domain_sf"/>
</dbReference>
<dbReference type="KEGG" id="cbaa:SRAA_1849"/>
<dbReference type="HOGENOM" id="CLU_012062_28_1_4"/>
<dbReference type="EMBL" id="AP014568">
    <property type="protein sequence ID" value="BAO81703.1"/>
    <property type="molecule type" value="Genomic_DNA"/>
</dbReference>
<dbReference type="InterPro" id="IPR048289">
    <property type="entry name" value="RRM2_NsCP33-like"/>
</dbReference>
<feature type="compositionally biased region" description="Gly residues" evidence="2">
    <location>
        <begin position="89"/>
        <end position="110"/>
    </location>
</feature>
<evidence type="ECO:0000313" key="5">
    <source>
        <dbReference type="Proteomes" id="UP000067461"/>
    </source>
</evidence>
<feature type="compositionally biased region" description="Gly residues" evidence="2">
    <location>
        <begin position="125"/>
        <end position="146"/>
    </location>
</feature>
<evidence type="ECO:0000256" key="1">
    <source>
        <dbReference type="ARBA" id="ARBA00022884"/>
    </source>
</evidence>
<dbReference type="InterPro" id="IPR000504">
    <property type="entry name" value="RRM_dom"/>
</dbReference>
<feature type="region of interest" description="Disordered" evidence="2">
    <location>
        <begin position="58"/>
        <end position="146"/>
    </location>
</feature>
<reference evidence="4 5" key="1">
    <citation type="journal article" date="2014" name="Nat. Commun.">
        <title>Physiological and genomic features of highly alkaliphilic hydrogen-utilizing Betaproteobacteria from a continental serpentinizing site.</title>
        <authorList>
            <person name="Suzuki S."/>
            <person name="Kuenen J.G."/>
            <person name="Schipper K."/>
            <person name="van der Velde S."/>
            <person name="Ishii S."/>
            <person name="Wu A."/>
            <person name="Sorokin D.Y."/>
            <person name="Tenney A."/>
            <person name="Meng X.Y."/>
            <person name="Morrill P.L."/>
            <person name="Kamagata Y."/>
            <person name="Muyzer G."/>
            <person name="Nealson K.H."/>
        </authorList>
    </citation>
    <scope>NUCLEOTIDE SEQUENCE [LARGE SCALE GENOMIC DNA]</scope>
    <source>
        <strain evidence="4 5">A1</strain>
    </source>
</reference>
<dbReference type="PANTHER" id="PTHR48027">
    <property type="entry name" value="HETEROGENEOUS NUCLEAR RIBONUCLEOPROTEIN 87F-RELATED"/>
    <property type="match status" value="1"/>
</dbReference>
<dbReference type="Gene3D" id="3.30.70.330">
    <property type="match status" value="1"/>
</dbReference>
<dbReference type="InterPro" id="IPR052462">
    <property type="entry name" value="SLIRP/GR-RBP-like"/>
</dbReference>
<name>A0A060NQ98_9BURK</name>